<feature type="transmembrane region" description="Helical" evidence="5">
    <location>
        <begin position="214"/>
        <end position="234"/>
    </location>
</feature>
<evidence type="ECO:0000256" key="5">
    <source>
        <dbReference type="SAM" id="Phobius"/>
    </source>
</evidence>
<dbReference type="EMBL" id="FOHI01000002">
    <property type="protein sequence ID" value="SES88313.1"/>
    <property type="molecule type" value="Genomic_DNA"/>
</dbReference>
<dbReference type="Pfam" id="PF04932">
    <property type="entry name" value="Wzy_C"/>
    <property type="match status" value="1"/>
</dbReference>
<feature type="transmembrane region" description="Helical" evidence="5">
    <location>
        <begin position="243"/>
        <end position="260"/>
    </location>
</feature>
<name>A0A1I0A2M4_9PROT</name>
<dbReference type="GO" id="GO:0016874">
    <property type="term" value="F:ligase activity"/>
    <property type="evidence" value="ECO:0007669"/>
    <property type="project" value="UniProtKB-KW"/>
</dbReference>
<gene>
    <name evidence="7" type="ORF">SAMN05216412_10279</name>
</gene>
<evidence type="ECO:0000259" key="6">
    <source>
        <dbReference type="Pfam" id="PF04932"/>
    </source>
</evidence>
<keyword evidence="2 5" id="KW-0812">Transmembrane</keyword>
<dbReference type="GO" id="GO:0016020">
    <property type="term" value="C:membrane"/>
    <property type="evidence" value="ECO:0007669"/>
    <property type="project" value="UniProtKB-SubCell"/>
</dbReference>
<feature type="transmembrane region" description="Helical" evidence="5">
    <location>
        <begin position="147"/>
        <end position="167"/>
    </location>
</feature>
<feature type="transmembrane region" description="Helical" evidence="5">
    <location>
        <begin position="78"/>
        <end position="101"/>
    </location>
</feature>
<dbReference type="InterPro" id="IPR007016">
    <property type="entry name" value="O-antigen_ligase-rel_domated"/>
</dbReference>
<keyword evidence="4 5" id="KW-0472">Membrane</keyword>
<dbReference type="PANTHER" id="PTHR37422">
    <property type="entry name" value="TEICHURONIC ACID BIOSYNTHESIS PROTEIN TUAE"/>
    <property type="match status" value="1"/>
</dbReference>
<dbReference type="OrthoDB" id="7056675at2"/>
<dbReference type="InterPro" id="IPR051533">
    <property type="entry name" value="WaaL-like"/>
</dbReference>
<evidence type="ECO:0000256" key="4">
    <source>
        <dbReference type="ARBA" id="ARBA00023136"/>
    </source>
</evidence>
<keyword evidence="3 5" id="KW-1133">Transmembrane helix</keyword>
<feature type="transmembrane region" description="Helical" evidence="5">
    <location>
        <begin position="36"/>
        <end position="58"/>
    </location>
</feature>
<evidence type="ECO:0000313" key="8">
    <source>
        <dbReference type="Proteomes" id="UP000183339"/>
    </source>
</evidence>
<feature type="transmembrane region" description="Helical" evidence="5">
    <location>
        <begin position="179"/>
        <end position="199"/>
    </location>
</feature>
<evidence type="ECO:0000256" key="3">
    <source>
        <dbReference type="ARBA" id="ARBA00022989"/>
    </source>
</evidence>
<comment type="subcellular location">
    <subcellularLocation>
        <location evidence="1">Membrane</location>
        <topology evidence="1">Multi-pass membrane protein</topology>
    </subcellularLocation>
</comment>
<proteinExistence type="predicted"/>
<dbReference type="RefSeq" id="WP_074704773.1">
    <property type="nucleotide sequence ID" value="NZ_FOHI01000002.1"/>
</dbReference>
<accession>A0A1I0A2M4</accession>
<dbReference type="Proteomes" id="UP000183339">
    <property type="component" value="Unassembled WGS sequence"/>
</dbReference>
<dbReference type="PANTHER" id="PTHR37422:SF13">
    <property type="entry name" value="LIPOPOLYSACCHARIDE BIOSYNTHESIS PROTEIN PA4999-RELATED"/>
    <property type="match status" value="1"/>
</dbReference>
<evidence type="ECO:0000256" key="1">
    <source>
        <dbReference type="ARBA" id="ARBA00004141"/>
    </source>
</evidence>
<feature type="transmembrane region" description="Helical" evidence="5">
    <location>
        <begin position="266"/>
        <end position="287"/>
    </location>
</feature>
<feature type="transmembrane region" description="Helical" evidence="5">
    <location>
        <begin position="6"/>
        <end position="29"/>
    </location>
</feature>
<protein>
    <submittedName>
        <fullName evidence="7">O-antigen ligase</fullName>
    </submittedName>
</protein>
<keyword evidence="7" id="KW-0436">Ligase</keyword>
<evidence type="ECO:0000256" key="2">
    <source>
        <dbReference type="ARBA" id="ARBA00022692"/>
    </source>
</evidence>
<reference evidence="7 8" key="1">
    <citation type="submission" date="2016-10" db="EMBL/GenBank/DDBJ databases">
        <authorList>
            <person name="de Groot N.N."/>
        </authorList>
    </citation>
    <scope>NUCLEOTIDE SEQUENCE [LARGE SCALE GENOMIC DNA]</scope>
    <source>
        <strain evidence="7 8">Nl7</strain>
    </source>
</reference>
<feature type="transmembrane region" description="Helical" evidence="5">
    <location>
        <begin position="299"/>
        <end position="320"/>
    </location>
</feature>
<sequence>MLTVIVLLIVAFVFALCCVAAVIAVVGVASNWPGRLFSYLIWMIVVASAGTIILSERVLRIEQQGFVVTSEGEMGGTILAKLLLAAVIGVSVALCAAWVFTSSKKRAQNDRFKRRKLYSPNDIVIAFMVFYVAFSILPLVFGDSHYFHVSLIYPFFVFLALFLWVRMSSSDPIIVVKQCLAVMVVGSLVAAVVAPSLAIQPGYTSLIPGFTARLWGLAGHANSMGSVACALLLLEAAEPSAKAWVKGCILAVAALALILSQSKTSIVAAFIGLCIILGWRLLSNVGAKARISHTNQSHALSILIVAFSAFLAIGGVWLMFSDTSLLTSLEHQLEGRAVGHLETGSGRTYIWDRAIQGGMESPLFGQGLDFWHLENRLRWGLTGAVNAHNLFLQVFSVSGFIGLAALLVFLYFFLRYSIRAAKVTRGGSIAMFTVFLIRSMAEVAITPNSILGGESLAIMAYFIYAIDRGAKGFQETRAEPTWRNGFVKTAGIR</sequence>
<feature type="transmembrane region" description="Helical" evidence="5">
    <location>
        <begin position="390"/>
        <end position="414"/>
    </location>
</feature>
<organism evidence="7 8">
    <name type="scientific">Nitrosospira multiformis</name>
    <dbReference type="NCBI Taxonomy" id="1231"/>
    <lineage>
        <taxon>Bacteria</taxon>
        <taxon>Pseudomonadati</taxon>
        <taxon>Pseudomonadota</taxon>
        <taxon>Betaproteobacteria</taxon>
        <taxon>Nitrosomonadales</taxon>
        <taxon>Nitrosomonadaceae</taxon>
        <taxon>Nitrosospira</taxon>
    </lineage>
</organism>
<dbReference type="AlphaFoldDB" id="A0A1I0A2M4"/>
<feature type="domain" description="O-antigen ligase-related" evidence="6">
    <location>
        <begin position="249"/>
        <end position="407"/>
    </location>
</feature>
<feature type="transmembrane region" description="Helical" evidence="5">
    <location>
        <begin position="122"/>
        <end position="141"/>
    </location>
</feature>
<evidence type="ECO:0000313" key="7">
    <source>
        <dbReference type="EMBL" id="SES88313.1"/>
    </source>
</evidence>